<evidence type="ECO:0000313" key="3">
    <source>
        <dbReference type="Proteomes" id="UP000510822"/>
    </source>
</evidence>
<organism evidence="2 3">
    <name type="scientific">Chitinibacter fontanus</name>
    <dbReference type="NCBI Taxonomy" id="1737446"/>
    <lineage>
        <taxon>Bacteria</taxon>
        <taxon>Pseudomonadati</taxon>
        <taxon>Pseudomonadota</taxon>
        <taxon>Betaproteobacteria</taxon>
        <taxon>Neisseriales</taxon>
        <taxon>Chitinibacteraceae</taxon>
        <taxon>Chitinibacter</taxon>
    </lineage>
</organism>
<dbReference type="EMBL" id="CP058952">
    <property type="protein sequence ID" value="QLI81161.1"/>
    <property type="molecule type" value="Genomic_DNA"/>
</dbReference>
<dbReference type="Proteomes" id="UP000510822">
    <property type="component" value="Chromosome"/>
</dbReference>
<dbReference type="SUPFAM" id="SSF64288">
    <property type="entry name" value="Chorismate lyase-like"/>
    <property type="match status" value="1"/>
</dbReference>
<dbReference type="KEGG" id="cfon:HZU75_06240"/>
<dbReference type="RefSeq" id="WP_180308291.1">
    <property type="nucleotide sequence ID" value="NZ_CP058952.1"/>
</dbReference>
<dbReference type="InterPro" id="IPR036388">
    <property type="entry name" value="WH-like_DNA-bd_sf"/>
</dbReference>
<proteinExistence type="predicted"/>
<accession>A0A7D5Z2G9</accession>
<keyword evidence="3" id="KW-1185">Reference proteome</keyword>
<dbReference type="Gene3D" id="1.10.10.10">
    <property type="entry name" value="Winged helix-like DNA-binding domain superfamily/Winged helix DNA-binding domain"/>
    <property type="match status" value="1"/>
</dbReference>
<evidence type="ECO:0000313" key="2">
    <source>
        <dbReference type="EMBL" id="QLI81161.1"/>
    </source>
</evidence>
<dbReference type="AlphaFoldDB" id="A0A7D5Z2G9"/>
<dbReference type="SMART" id="SM00866">
    <property type="entry name" value="UTRA"/>
    <property type="match status" value="1"/>
</dbReference>
<dbReference type="Pfam" id="PF07702">
    <property type="entry name" value="UTRA"/>
    <property type="match status" value="1"/>
</dbReference>
<dbReference type="InterPro" id="IPR050679">
    <property type="entry name" value="Bact_HTH_transcr_reg"/>
</dbReference>
<reference evidence="2 3" key="1">
    <citation type="journal article" date="2016" name="Int. J. Syst. Evol. Microbiol.">
        <title>Chitinibacter fontanus sp. nov., isolated from a spring.</title>
        <authorList>
            <person name="Sheu S.Y."/>
            <person name="Li Y.S."/>
            <person name="Young C.C."/>
            <person name="Chen W.M."/>
        </authorList>
    </citation>
    <scope>NUCLEOTIDE SEQUENCE [LARGE SCALE GENOMIC DNA]</scope>
    <source>
        <strain evidence="2 3">STM-7</strain>
    </source>
</reference>
<gene>
    <name evidence="2" type="ORF">HZU75_06240</name>
</gene>
<name>A0A7D5Z2G9_9NEIS</name>
<dbReference type="GO" id="GO:0003677">
    <property type="term" value="F:DNA binding"/>
    <property type="evidence" value="ECO:0007669"/>
    <property type="project" value="InterPro"/>
</dbReference>
<protein>
    <submittedName>
        <fullName evidence="2">GntR family transcriptional regulator</fullName>
    </submittedName>
</protein>
<dbReference type="SUPFAM" id="SSF46785">
    <property type="entry name" value="Winged helix' DNA-binding domain"/>
    <property type="match status" value="1"/>
</dbReference>
<dbReference type="InterPro" id="IPR011663">
    <property type="entry name" value="UTRA"/>
</dbReference>
<feature type="domain" description="UbiC transcription regulator-associated" evidence="1">
    <location>
        <begin position="107"/>
        <end position="243"/>
    </location>
</feature>
<dbReference type="PANTHER" id="PTHR44846:SF1">
    <property type="entry name" value="MANNOSYL-D-GLYCERATE TRANSPORT_METABOLISM SYSTEM REPRESSOR MNGR-RELATED"/>
    <property type="match status" value="1"/>
</dbReference>
<dbReference type="PANTHER" id="PTHR44846">
    <property type="entry name" value="MANNOSYL-D-GLYCERATE TRANSPORT/METABOLISM SYSTEM REPRESSOR MNGR-RELATED"/>
    <property type="match status" value="1"/>
</dbReference>
<sequence>MDLSVAANRKLLALAPDLGSPQPIAVQFFQKLKIAICAGYWLPAEYLPSIAQFASLFQIPAESVQAAFDQLIKESWLMQDEQLRYQVTPKIDQPVSRLSNFSSLLHSRGFKAGSIWLNREVVEPNMEEQWRLKLQTGAKVSRLQRLRTANDLVIGYESTSLPSSLVPNPHEIGASLYQFMHEHQLVIAKAIEEIDAFSCDEQMAQLCGFDVGKALLRLTRVSFLPSGRAFELTYSYFRSDYYRYVVEFND</sequence>
<dbReference type="InterPro" id="IPR028978">
    <property type="entry name" value="Chorismate_lyase_/UTRA_dom_sf"/>
</dbReference>
<evidence type="ECO:0000259" key="1">
    <source>
        <dbReference type="SMART" id="SM00866"/>
    </source>
</evidence>
<dbReference type="GO" id="GO:0045892">
    <property type="term" value="P:negative regulation of DNA-templated transcription"/>
    <property type="evidence" value="ECO:0007669"/>
    <property type="project" value="TreeGrafter"/>
</dbReference>
<dbReference type="InterPro" id="IPR036390">
    <property type="entry name" value="WH_DNA-bd_sf"/>
</dbReference>
<dbReference type="Gene3D" id="3.40.1410.10">
    <property type="entry name" value="Chorismate lyase-like"/>
    <property type="match status" value="1"/>
</dbReference>